<evidence type="ECO:0000313" key="1">
    <source>
        <dbReference type="EMBL" id="CAL1395980.1"/>
    </source>
</evidence>
<accession>A0AAV2FE97</accession>
<gene>
    <name evidence="1" type="ORF">LTRI10_LOCUS36373</name>
</gene>
<dbReference type="EMBL" id="OZ034819">
    <property type="protein sequence ID" value="CAL1395980.1"/>
    <property type="molecule type" value="Genomic_DNA"/>
</dbReference>
<proteinExistence type="predicted"/>
<dbReference type="PANTHER" id="PTHR33116">
    <property type="entry name" value="REVERSE TRANSCRIPTASE ZINC-BINDING DOMAIN-CONTAINING PROTEIN-RELATED-RELATED"/>
    <property type="match status" value="1"/>
</dbReference>
<reference evidence="1 2" key="1">
    <citation type="submission" date="2024-04" db="EMBL/GenBank/DDBJ databases">
        <authorList>
            <person name="Fracassetti M."/>
        </authorList>
    </citation>
    <scope>NUCLEOTIDE SEQUENCE [LARGE SCALE GENOMIC DNA]</scope>
</reference>
<sequence length="137" mass="15784">MNGQLSRFWWASQDKEKVIHWIAWPVVCVRKFRGGLGFRDFDIFNIAMLAKQVWKILMSPTSTLAKMYKARYHPHCSFLNATTGTRPSWVWQGILEGRKLLCKGLRWQVGCGTSIRILDDPWLPTSPPSSPVLLPRV</sequence>
<evidence type="ECO:0000313" key="2">
    <source>
        <dbReference type="Proteomes" id="UP001497516"/>
    </source>
</evidence>
<organism evidence="1 2">
    <name type="scientific">Linum trigynum</name>
    <dbReference type="NCBI Taxonomy" id="586398"/>
    <lineage>
        <taxon>Eukaryota</taxon>
        <taxon>Viridiplantae</taxon>
        <taxon>Streptophyta</taxon>
        <taxon>Embryophyta</taxon>
        <taxon>Tracheophyta</taxon>
        <taxon>Spermatophyta</taxon>
        <taxon>Magnoliopsida</taxon>
        <taxon>eudicotyledons</taxon>
        <taxon>Gunneridae</taxon>
        <taxon>Pentapetalae</taxon>
        <taxon>rosids</taxon>
        <taxon>fabids</taxon>
        <taxon>Malpighiales</taxon>
        <taxon>Linaceae</taxon>
        <taxon>Linum</taxon>
    </lineage>
</organism>
<dbReference type="Proteomes" id="UP001497516">
    <property type="component" value="Chromosome 6"/>
</dbReference>
<keyword evidence="2" id="KW-1185">Reference proteome</keyword>
<dbReference type="PANTHER" id="PTHR33116:SF86">
    <property type="entry name" value="REVERSE TRANSCRIPTASE DOMAIN-CONTAINING PROTEIN"/>
    <property type="match status" value="1"/>
</dbReference>
<dbReference type="AlphaFoldDB" id="A0AAV2FE97"/>
<protein>
    <submittedName>
        <fullName evidence="1">Uncharacterized protein</fullName>
    </submittedName>
</protein>
<name>A0AAV2FE97_9ROSI</name>